<comment type="caution">
    <text evidence="2">The sequence shown here is derived from an EMBL/GenBank/DDBJ whole genome shotgun (WGS) entry which is preliminary data.</text>
</comment>
<feature type="non-terminal residue" evidence="2">
    <location>
        <position position="495"/>
    </location>
</feature>
<reference evidence="2 3" key="1">
    <citation type="submission" date="2019-02" db="EMBL/GenBank/DDBJ databases">
        <title>Genome sequencing of the rare red list fungi Hericium alpestre (H. flagellum).</title>
        <authorList>
            <person name="Buettner E."/>
            <person name="Kellner H."/>
        </authorList>
    </citation>
    <scope>NUCLEOTIDE SEQUENCE [LARGE SCALE GENOMIC DNA]</scope>
    <source>
        <strain evidence="2 3">DSM 108284</strain>
    </source>
</reference>
<protein>
    <recommendedName>
        <fullName evidence="4">Arrestin-like N-terminal domain-containing protein</fullName>
    </recommendedName>
</protein>
<feature type="region of interest" description="Disordered" evidence="1">
    <location>
        <begin position="79"/>
        <end position="102"/>
    </location>
</feature>
<name>A0A4Y9ZK70_9AGAM</name>
<dbReference type="EMBL" id="SFCI01002171">
    <property type="protein sequence ID" value="TFY74293.1"/>
    <property type="molecule type" value="Genomic_DNA"/>
</dbReference>
<evidence type="ECO:0000313" key="3">
    <source>
        <dbReference type="Proteomes" id="UP000298061"/>
    </source>
</evidence>
<keyword evidence="3" id="KW-1185">Reference proteome</keyword>
<dbReference type="OrthoDB" id="3252135at2759"/>
<dbReference type="Gene3D" id="2.60.40.640">
    <property type="match status" value="1"/>
</dbReference>
<dbReference type="InterPro" id="IPR014752">
    <property type="entry name" value="Arrestin-like_C"/>
</dbReference>
<proteinExistence type="predicted"/>
<dbReference type="STRING" id="135208.A0A4Y9ZK70"/>
<dbReference type="AlphaFoldDB" id="A0A4Y9ZK70"/>
<evidence type="ECO:0000313" key="2">
    <source>
        <dbReference type="EMBL" id="TFY74293.1"/>
    </source>
</evidence>
<evidence type="ECO:0008006" key="4">
    <source>
        <dbReference type="Google" id="ProtNLM"/>
    </source>
</evidence>
<gene>
    <name evidence="2" type="ORF">EWM64_g9717</name>
</gene>
<accession>A0A4Y9ZK70</accession>
<dbReference type="Proteomes" id="UP000298061">
    <property type="component" value="Unassembled WGS sequence"/>
</dbReference>
<evidence type="ECO:0000256" key="1">
    <source>
        <dbReference type="SAM" id="MobiDB-lite"/>
    </source>
</evidence>
<organism evidence="2 3">
    <name type="scientific">Hericium alpestre</name>
    <dbReference type="NCBI Taxonomy" id="135208"/>
    <lineage>
        <taxon>Eukaryota</taxon>
        <taxon>Fungi</taxon>
        <taxon>Dikarya</taxon>
        <taxon>Basidiomycota</taxon>
        <taxon>Agaricomycotina</taxon>
        <taxon>Agaricomycetes</taxon>
        <taxon>Russulales</taxon>
        <taxon>Hericiaceae</taxon>
        <taxon>Hericium</taxon>
    </lineage>
</organism>
<sequence length="495" mass="54283">MPTFGPSFPRASECQQNTIISLLSSTAEDKLPSDRALFLHTGLVLTLRVIMQHPYVENSIYNASHVSVSQYPVQSRTMEGTAVVTRRKTTPSPRPSKTEMKLPTTEKQVAIASGLSTRHFVKQDNLITLILAGHMGDAQQPMYTSGSIVSGLVTLSKVTGISAIEVKMEGGIKVKETAGGGSGSSQLISDTLYVWDQQLHQGPPPSEFTFRGRIPAHHNDTSREPQVLPASFDSRLTAVPGFRVRVQYEFVVSVTRVWMVPVPWKRQIRLRVQFVYKPLTRPAHSGPFPLISNTSSKRPHTAFVDMIRPRKPGCPPIETQIYLPGSQITPITERISFRVTFTGPDAYLLPFFESTPSLPSFHPMPFAQSATSLTSSLPNSMRQPLLGRGSRPTPTGPLRMSIVRQIGADARATGVVVLTPFRGRSAIAASATLAEGCVFQAEKGSGWIRWWGEISVPPDVQCCGFTTDKLTVKDVLVLDVNLPGFDTHVLPFKQS</sequence>